<dbReference type="RefSeq" id="WP_344876145.1">
    <property type="nucleotide sequence ID" value="NZ_BAABAL010000012.1"/>
</dbReference>
<protein>
    <recommendedName>
        <fullName evidence="2">AbiEi antitoxin N-terminal domain-containing protein</fullName>
    </recommendedName>
</protein>
<gene>
    <name evidence="3" type="ORF">GCM10022247_35820</name>
</gene>
<comment type="caution">
    <text evidence="3">The sequence shown here is derived from an EMBL/GenBank/DDBJ whole genome shotgun (WGS) entry which is preliminary data.</text>
</comment>
<feature type="region of interest" description="Disordered" evidence="1">
    <location>
        <begin position="298"/>
        <end position="373"/>
    </location>
</feature>
<keyword evidence="4" id="KW-1185">Reference proteome</keyword>
<dbReference type="Proteomes" id="UP001501747">
    <property type="component" value="Unassembled WGS sequence"/>
</dbReference>
<evidence type="ECO:0000313" key="4">
    <source>
        <dbReference type="Proteomes" id="UP001501747"/>
    </source>
</evidence>
<evidence type="ECO:0000256" key="1">
    <source>
        <dbReference type="SAM" id="MobiDB-lite"/>
    </source>
</evidence>
<dbReference type="EMBL" id="BAABAL010000012">
    <property type="protein sequence ID" value="GAA4010445.1"/>
    <property type="molecule type" value="Genomic_DNA"/>
</dbReference>
<dbReference type="Pfam" id="PF13338">
    <property type="entry name" value="AbiEi_4"/>
    <property type="match status" value="1"/>
</dbReference>
<feature type="compositionally biased region" description="Basic residues" evidence="1">
    <location>
        <begin position="338"/>
        <end position="350"/>
    </location>
</feature>
<evidence type="ECO:0000313" key="3">
    <source>
        <dbReference type="EMBL" id="GAA4010445.1"/>
    </source>
</evidence>
<name>A0ABP7SEA4_9PSEU</name>
<accession>A0ABP7SEA4</accession>
<dbReference type="InterPro" id="IPR025159">
    <property type="entry name" value="AbiEi_N"/>
</dbReference>
<reference evidence="4" key="1">
    <citation type="journal article" date="2019" name="Int. J. Syst. Evol. Microbiol.">
        <title>The Global Catalogue of Microorganisms (GCM) 10K type strain sequencing project: providing services to taxonomists for standard genome sequencing and annotation.</title>
        <authorList>
            <consortium name="The Broad Institute Genomics Platform"/>
            <consortium name="The Broad Institute Genome Sequencing Center for Infectious Disease"/>
            <person name="Wu L."/>
            <person name="Ma J."/>
        </authorList>
    </citation>
    <scope>NUCLEOTIDE SEQUENCE [LARGE SCALE GENOMIC DNA]</scope>
    <source>
        <strain evidence="4">JCM 17342</strain>
    </source>
</reference>
<organism evidence="3 4">
    <name type="scientific">Allokutzneria multivorans</name>
    <dbReference type="NCBI Taxonomy" id="1142134"/>
    <lineage>
        <taxon>Bacteria</taxon>
        <taxon>Bacillati</taxon>
        <taxon>Actinomycetota</taxon>
        <taxon>Actinomycetes</taxon>
        <taxon>Pseudonocardiales</taxon>
        <taxon>Pseudonocardiaceae</taxon>
        <taxon>Allokutzneria</taxon>
    </lineage>
</organism>
<evidence type="ECO:0000259" key="2">
    <source>
        <dbReference type="Pfam" id="PF13338"/>
    </source>
</evidence>
<feature type="domain" description="AbiEi antitoxin N-terminal" evidence="2">
    <location>
        <begin position="12"/>
        <end position="56"/>
    </location>
</feature>
<proteinExistence type="predicted"/>
<sequence length="373" mass="41204">MRQGEALRMLGDLAADQWGMVTVAQALDAGVDRGTIDRLVSEDLLERLARGVYALPGASEAERHTAERTAWLRLDPARLAHERVVLDEKGGVLSHRSAARLLRLGELRAGPVELTVPRRRTTRHRDVHLRVGTLAPEDVMVVDLLHVTTAARTIADLLADGEDGGHVGAIISEALRRAEVEFSTLVEKLAPYAAKRGYPWGDGRALVRGLLTQVDPGLVTLLETPDAEILTNLRGPEEPDMIFVDGDGTHYLIQVKRFPATATDFSEGRRDSEGTRRLRDLFSPQVLAHVMQTRERNHLPATQEPAHHELSRTPHTPVTPPSPTENVADAPATSERGHRQRRWVKRKPLRHTTLLTQAAERESAAQPPATRQA</sequence>